<dbReference type="Gene3D" id="3.40.140.10">
    <property type="entry name" value="Cytidine Deaminase, domain 2"/>
    <property type="match status" value="1"/>
</dbReference>
<keyword evidence="1" id="KW-0645">Protease</keyword>
<organism evidence="8 9">
    <name type="scientific">Bilophila wadsworthia (strain 3_1_6)</name>
    <dbReference type="NCBI Taxonomy" id="563192"/>
    <lineage>
        <taxon>Bacteria</taxon>
        <taxon>Pseudomonadati</taxon>
        <taxon>Thermodesulfobacteriota</taxon>
        <taxon>Desulfovibrionia</taxon>
        <taxon>Desulfovibrionales</taxon>
        <taxon>Desulfovibrionaceae</taxon>
        <taxon>Bilophila</taxon>
    </lineage>
</organism>
<dbReference type="OrthoDB" id="9804482at2"/>
<dbReference type="PROSITE" id="PS50249">
    <property type="entry name" value="MPN"/>
    <property type="match status" value="1"/>
</dbReference>
<sequence length="226" mass="25337">MSTDTPHYAGHRARLRERLLKDSTALADYEILELLLGYALLRRDTKPLAKELLSRFGSIRGVLDALPAEMQQVDGVGEGVAALRLLLREMMARYAEAPMRERKVLCTPRDVAQMVIPRLSGSPHEELWTATVDAQNRLLTWERLARGTVGMVPCYPRDILERVLQRKASGFFLVHNHPGGTPKASPEDIEMTRNIQRIATSMGLRLLDHLIVGDGACYSIREDGLL</sequence>
<reference evidence="8 9" key="1">
    <citation type="submission" date="2010-10" db="EMBL/GenBank/DDBJ databases">
        <authorList>
            <consortium name="The Broad Institute Genome Sequencing Platform"/>
            <person name="Ward D."/>
            <person name="Earl A."/>
            <person name="Feldgarden M."/>
            <person name="Young S.K."/>
            <person name="Gargeya S."/>
            <person name="Zeng Q."/>
            <person name="Alvarado L."/>
            <person name="Berlin A."/>
            <person name="Bochicchio J."/>
            <person name="Chapman S.B."/>
            <person name="Chen Z."/>
            <person name="Freedman E."/>
            <person name="Gellesch M."/>
            <person name="Goldberg J."/>
            <person name="Griggs A."/>
            <person name="Gujja S."/>
            <person name="Heilman E."/>
            <person name="Heiman D."/>
            <person name="Howarth C."/>
            <person name="Mehta T."/>
            <person name="Neiman D."/>
            <person name="Pearson M."/>
            <person name="Roberts A."/>
            <person name="Saif S."/>
            <person name="Shea T."/>
            <person name="Shenoy N."/>
            <person name="Sisk P."/>
            <person name="Stolte C."/>
            <person name="Sykes S."/>
            <person name="White J."/>
            <person name="Yandava C."/>
            <person name="Allen-Vercoe E."/>
            <person name="Sibley C."/>
            <person name="Ambrose C.E."/>
            <person name="Strauss J."/>
            <person name="Daigneault M."/>
            <person name="Haas B."/>
            <person name="Nusbaum C."/>
            <person name="Birren B."/>
        </authorList>
    </citation>
    <scope>NUCLEOTIDE SEQUENCE [LARGE SCALE GENOMIC DNA]</scope>
    <source>
        <strain evidence="8 9">3_1_6</strain>
    </source>
</reference>
<evidence type="ECO:0000256" key="5">
    <source>
        <dbReference type="ARBA" id="ARBA00023049"/>
    </source>
</evidence>
<evidence type="ECO:0000256" key="6">
    <source>
        <dbReference type="RuleBase" id="RU003797"/>
    </source>
</evidence>
<evidence type="ECO:0000313" key="8">
    <source>
        <dbReference type="EMBL" id="EFV45160.1"/>
    </source>
</evidence>
<name>E5Y4A5_BILW3</name>
<comment type="similarity">
    <text evidence="6">Belongs to the UPF0758 family.</text>
</comment>
<dbReference type="Pfam" id="PF04002">
    <property type="entry name" value="RadC"/>
    <property type="match status" value="1"/>
</dbReference>
<dbReference type="Pfam" id="PF20582">
    <property type="entry name" value="UPF0758_N"/>
    <property type="match status" value="1"/>
</dbReference>
<dbReference type="InterPro" id="IPR025657">
    <property type="entry name" value="RadC_JAB"/>
</dbReference>
<dbReference type="eggNOG" id="COG2003">
    <property type="taxonomic scope" value="Bacteria"/>
</dbReference>
<dbReference type="GeneID" id="78086157"/>
<dbReference type="Gene3D" id="1.10.150.20">
    <property type="entry name" value="5' to 3' exonuclease, C-terminal subdomain"/>
    <property type="match status" value="1"/>
</dbReference>
<dbReference type="GO" id="GO:0006508">
    <property type="term" value="P:proteolysis"/>
    <property type="evidence" value="ECO:0007669"/>
    <property type="project" value="UniProtKB-KW"/>
</dbReference>
<keyword evidence="2" id="KW-0479">Metal-binding</keyword>
<proteinExistence type="inferred from homology"/>
<dbReference type="AlphaFoldDB" id="E5Y4A5"/>
<dbReference type="RefSeq" id="WP_005025777.1">
    <property type="nucleotide sequence ID" value="NZ_KE150238.1"/>
</dbReference>
<dbReference type="HOGENOM" id="CLU_073529_0_0_7"/>
<dbReference type="CDD" id="cd08071">
    <property type="entry name" value="MPN_DUF2466"/>
    <property type="match status" value="1"/>
</dbReference>
<evidence type="ECO:0000256" key="3">
    <source>
        <dbReference type="ARBA" id="ARBA00022801"/>
    </source>
</evidence>
<dbReference type="STRING" id="563192.HMPREF0179_01017"/>
<dbReference type="Proteomes" id="UP000006034">
    <property type="component" value="Unassembled WGS sequence"/>
</dbReference>
<dbReference type="EMBL" id="ADCP02000001">
    <property type="protein sequence ID" value="EFV45160.1"/>
    <property type="molecule type" value="Genomic_DNA"/>
</dbReference>
<feature type="domain" description="MPN" evidence="7">
    <location>
        <begin position="104"/>
        <end position="226"/>
    </location>
</feature>
<evidence type="ECO:0000313" key="9">
    <source>
        <dbReference type="Proteomes" id="UP000006034"/>
    </source>
</evidence>
<accession>E5Y4A5</accession>
<evidence type="ECO:0000256" key="2">
    <source>
        <dbReference type="ARBA" id="ARBA00022723"/>
    </source>
</evidence>
<dbReference type="InterPro" id="IPR001405">
    <property type="entry name" value="UPF0758"/>
</dbReference>
<dbReference type="NCBIfam" id="NF000642">
    <property type="entry name" value="PRK00024.1"/>
    <property type="match status" value="1"/>
</dbReference>
<gene>
    <name evidence="8" type="ORF">HMPREF0179_01017</name>
</gene>
<keyword evidence="3" id="KW-0378">Hydrolase</keyword>
<comment type="caution">
    <text evidence="8">The sequence shown here is derived from an EMBL/GenBank/DDBJ whole genome shotgun (WGS) entry which is preliminary data.</text>
</comment>
<keyword evidence="4" id="KW-0862">Zinc</keyword>
<dbReference type="NCBIfam" id="TIGR00608">
    <property type="entry name" value="radc"/>
    <property type="match status" value="1"/>
</dbReference>
<dbReference type="InterPro" id="IPR010994">
    <property type="entry name" value="RuvA_2-like"/>
</dbReference>
<dbReference type="PANTHER" id="PTHR30471">
    <property type="entry name" value="DNA REPAIR PROTEIN RADC"/>
    <property type="match status" value="1"/>
</dbReference>
<dbReference type="GO" id="GO:0046872">
    <property type="term" value="F:metal ion binding"/>
    <property type="evidence" value="ECO:0007669"/>
    <property type="project" value="UniProtKB-KW"/>
</dbReference>
<evidence type="ECO:0000256" key="4">
    <source>
        <dbReference type="ARBA" id="ARBA00022833"/>
    </source>
</evidence>
<dbReference type="SUPFAM" id="SSF47781">
    <property type="entry name" value="RuvA domain 2-like"/>
    <property type="match status" value="1"/>
</dbReference>
<keyword evidence="5" id="KW-0482">Metalloprotease</keyword>
<protein>
    <submittedName>
        <fullName evidence="8">DNA repair protein RadC</fullName>
    </submittedName>
</protein>
<dbReference type="GO" id="GO:0008237">
    <property type="term" value="F:metallopeptidase activity"/>
    <property type="evidence" value="ECO:0007669"/>
    <property type="project" value="UniProtKB-KW"/>
</dbReference>
<dbReference type="InterPro" id="IPR046778">
    <property type="entry name" value="UPF0758_N"/>
</dbReference>
<evidence type="ECO:0000259" key="7">
    <source>
        <dbReference type="PROSITE" id="PS50249"/>
    </source>
</evidence>
<dbReference type="InterPro" id="IPR037518">
    <property type="entry name" value="MPN"/>
</dbReference>
<reference evidence="8 9" key="2">
    <citation type="submission" date="2013-04" db="EMBL/GenBank/DDBJ databases">
        <title>The Genome Sequence of Bilophila wadsworthia 3_1_6.</title>
        <authorList>
            <consortium name="The Broad Institute Genomics Platform"/>
            <person name="Earl A."/>
            <person name="Ward D."/>
            <person name="Feldgarden M."/>
            <person name="Gevers D."/>
            <person name="Sibley C."/>
            <person name="Strauss J."/>
            <person name="Allen-Vercoe E."/>
            <person name="Walker B."/>
            <person name="Young S."/>
            <person name="Zeng Q."/>
            <person name="Gargeya S."/>
            <person name="Fitzgerald M."/>
            <person name="Haas B."/>
            <person name="Abouelleil A."/>
            <person name="Allen A.W."/>
            <person name="Alvarado L."/>
            <person name="Arachchi H.M."/>
            <person name="Berlin A.M."/>
            <person name="Chapman S.B."/>
            <person name="Gainer-Dewar J."/>
            <person name="Goldberg J."/>
            <person name="Griggs A."/>
            <person name="Gujja S."/>
            <person name="Hansen M."/>
            <person name="Howarth C."/>
            <person name="Imamovic A."/>
            <person name="Ireland A."/>
            <person name="Larimer J."/>
            <person name="McCowan C."/>
            <person name="Murphy C."/>
            <person name="Pearson M."/>
            <person name="Poon T.W."/>
            <person name="Priest M."/>
            <person name="Roberts A."/>
            <person name="Saif S."/>
            <person name="Shea T."/>
            <person name="Sisk P."/>
            <person name="Sykes S."/>
            <person name="Wortman J."/>
            <person name="Nusbaum C."/>
            <person name="Birren B."/>
        </authorList>
    </citation>
    <scope>NUCLEOTIDE SEQUENCE [LARGE SCALE GENOMIC DNA]</scope>
    <source>
        <strain evidence="8 9">3_1_6</strain>
    </source>
</reference>
<dbReference type="PANTHER" id="PTHR30471:SF3">
    <property type="entry name" value="UPF0758 PROTEIN YEES-RELATED"/>
    <property type="match status" value="1"/>
</dbReference>
<keyword evidence="9" id="KW-1185">Reference proteome</keyword>
<evidence type="ECO:0000256" key="1">
    <source>
        <dbReference type="ARBA" id="ARBA00022670"/>
    </source>
</evidence>